<evidence type="ECO:0000313" key="1">
    <source>
        <dbReference type="EMBL" id="DAG05951.1"/>
    </source>
</evidence>
<proteinExistence type="predicted"/>
<dbReference type="EMBL" id="BK016265">
    <property type="protein sequence ID" value="DAG05951.1"/>
    <property type="molecule type" value="Genomic_DNA"/>
</dbReference>
<accession>A0A8S5VH90</accession>
<sequence>MKGLTKTIFKFEVEYGIVSFYNYNFKNNLDFFEPTNVIIFPDPNMRPNDPNFANNNQFNINFRYFIIKSIKVEDYENKGHNRTAFNIGTINDYIAKYYIYTPNKYESKFKTETFTIESDIPYYEAQVMMEDNEDIYRKKLVRKVYENTIDDISSRSVKDVSIGRLLRLYNEPIRENAVYNTSRCGFSVVIKMTDESYLDKVLNIFNKVDYGFIKSQIMKEEYTEIGVFIYSKDKLSRERDIQKTKQFIKGYLKCYDDSIEILRFDVLNTKDDVIYHKFNLTGHDNEVFGLHGENVGFSYFKFTDKSDYNLAENIYEQVDEFDKVVEYGNVPNPGNRVIITLEAGIKNGITPRDCDGIFTELYDIKLLENASFIPEKYSYIKKLFNEYKPITYKETTFYNGKLIRGFGINPGFFNNPEEEEYFNWFRTALTNLYRRLCFIDHTYKNQLFYGPFLNNMSDFIKFEFANPIRTSKDEAPELTRIFFNVKLKPYITKNVKTDQVQQGLFEEVIKRIMDKKITVSVPDLAVYEDIAVDSTYTKI</sequence>
<organism evidence="1">
    <name type="scientific">Myoviridae sp. ctkfK18</name>
    <dbReference type="NCBI Taxonomy" id="2825165"/>
    <lineage>
        <taxon>Viruses</taxon>
        <taxon>Duplodnaviria</taxon>
        <taxon>Heunggongvirae</taxon>
        <taxon>Uroviricota</taxon>
        <taxon>Caudoviricetes</taxon>
    </lineage>
</organism>
<reference evidence="1" key="1">
    <citation type="journal article" date="2021" name="Proc. Natl. Acad. Sci. U.S.A.">
        <title>A Catalog of Tens of Thousands of Viruses from Human Metagenomes Reveals Hidden Associations with Chronic Diseases.</title>
        <authorList>
            <person name="Tisza M.J."/>
            <person name="Buck C.B."/>
        </authorList>
    </citation>
    <scope>NUCLEOTIDE SEQUENCE</scope>
    <source>
        <strain evidence="1">CtkfK18</strain>
    </source>
</reference>
<protein>
    <submittedName>
        <fullName evidence="1">Uncharacterized protein</fullName>
    </submittedName>
</protein>
<name>A0A8S5VH90_9CAUD</name>